<keyword evidence="4 6" id="KW-1133">Transmembrane helix</keyword>
<name>A0ABW7FH89_9BURK</name>
<dbReference type="CDD" id="cd06662">
    <property type="entry name" value="SURF1"/>
    <property type="match status" value="1"/>
</dbReference>
<gene>
    <name evidence="7" type="ORF">ACG0Z3_08350</name>
</gene>
<evidence type="ECO:0000313" key="7">
    <source>
        <dbReference type="EMBL" id="MFG6440690.1"/>
    </source>
</evidence>
<evidence type="ECO:0000256" key="5">
    <source>
        <dbReference type="ARBA" id="ARBA00023136"/>
    </source>
</evidence>
<dbReference type="Pfam" id="PF02104">
    <property type="entry name" value="SURF1"/>
    <property type="match status" value="1"/>
</dbReference>
<accession>A0ABW7FH89</accession>
<sequence>MTTRRWLVLIATLLAVALTARLGAWQLDRASHKLALQAAVDAEAARPPLRNADLGDAAVHRGVVLRGTWVTERTVWLDNRPMDSRAGFYVVTPLRLAGRADAVLVQRGWAPRDPTDRSRVPPLATPPGEVEITGRLAAAPSRLYELGQGAAGVIRQNLDPAAFAAESGLVLLPLTVVQTAPAGADDGLLRHWPAPDLGLHKHYGYAFQWFALCALIVGLYVWFQLLRPRLRRQPS</sequence>
<dbReference type="PANTHER" id="PTHR23427">
    <property type="entry name" value="SURFEIT LOCUS PROTEIN"/>
    <property type="match status" value="1"/>
</dbReference>
<comment type="caution">
    <text evidence="7">The sequence shown here is derived from an EMBL/GenBank/DDBJ whole genome shotgun (WGS) entry which is preliminary data.</text>
</comment>
<evidence type="ECO:0000256" key="1">
    <source>
        <dbReference type="ARBA" id="ARBA00004370"/>
    </source>
</evidence>
<reference evidence="7 8" key="1">
    <citation type="submission" date="2024-08" db="EMBL/GenBank/DDBJ databases">
        <authorList>
            <person name="Lu H."/>
        </authorList>
    </citation>
    <scope>NUCLEOTIDE SEQUENCE [LARGE SCALE GENOMIC DNA]</scope>
    <source>
        <strain evidence="7 8">LKC17W</strain>
    </source>
</reference>
<proteinExistence type="inferred from homology"/>
<comment type="caution">
    <text evidence="6">Lacks conserved residue(s) required for the propagation of feature annotation.</text>
</comment>
<dbReference type="PROSITE" id="PS50895">
    <property type="entry name" value="SURF1"/>
    <property type="match status" value="1"/>
</dbReference>
<organism evidence="7 8">
    <name type="scientific">Pelomonas margarita</name>
    <dbReference type="NCBI Taxonomy" id="3299031"/>
    <lineage>
        <taxon>Bacteria</taxon>
        <taxon>Pseudomonadati</taxon>
        <taxon>Pseudomonadota</taxon>
        <taxon>Betaproteobacteria</taxon>
        <taxon>Burkholderiales</taxon>
        <taxon>Sphaerotilaceae</taxon>
        <taxon>Roseateles</taxon>
    </lineage>
</organism>
<comment type="subcellular location">
    <subcellularLocation>
        <location evidence="6">Cell membrane</location>
        <topology evidence="6">Multi-pass membrane protein</topology>
    </subcellularLocation>
    <subcellularLocation>
        <location evidence="1">Membrane</location>
    </subcellularLocation>
</comment>
<comment type="similarity">
    <text evidence="2 6">Belongs to the SURF1 family.</text>
</comment>
<dbReference type="PANTHER" id="PTHR23427:SF2">
    <property type="entry name" value="SURFEIT LOCUS PROTEIN 1"/>
    <property type="match status" value="1"/>
</dbReference>
<evidence type="ECO:0000313" key="8">
    <source>
        <dbReference type="Proteomes" id="UP001606301"/>
    </source>
</evidence>
<dbReference type="InterPro" id="IPR002994">
    <property type="entry name" value="Surf1/Shy1"/>
</dbReference>
<evidence type="ECO:0000256" key="2">
    <source>
        <dbReference type="ARBA" id="ARBA00007165"/>
    </source>
</evidence>
<keyword evidence="8" id="KW-1185">Reference proteome</keyword>
<protein>
    <recommendedName>
        <fullName evidence="6">SURF1-like protein</fullName>
    </recommendedName>
</protein>
<dbReference type="RefSeq" id="WP_394396811.1">
    <property type="nucleotide sequence ID" value="NZ_JBIGHW010000003.1"/>
</dbReference>
<feature type="transmembrane region" description="Helical" evidence="6">
    <location>
        <begin position="203"/>
        <end position="223"/>
    </location>
</feature>
<dbReference type="EMBL" id="JBIGHW010000003">
    <property type="protein sequence ID" value="MFG6440690.1"/>
    <property type="molecule type" value="Genomic_DNA"/>
</dbReference>
<evidence type="ECO:0000256" key="4">
    <source>
        <dbReference type="ARBA" id="ARBA00022989"/>
    </source>
</evidence>
<keyword evidence="3 6" id="KW-0812">Transmembrane</keyword>
<dbReference type="Proteomes" id="UP001606301">
    <property type="component" value="Unassembled WGS sequence"/>
</dbReference>
<dbReference type="InterPro" id="IPR045214">
    <property type="entry name" value="Surf1/Surf4"/>
</dbReference>
<keyword evidence="6" id="KW-1003">Cell membrane</keyword>
<evidence type="ECO:0000256" key="6">
    <source>
        <dbReference type="RuleBase" id="RU363076"/>
    </source>
</evidence>
<evidence type="ECO:0000256" key="3">
    <source>
        <dbReference type="ARBA" id="ARBA00022692"/>
    </source>
</evidence>
<keyword evidence="5 6" id="KW-0472">Membrane</keyword>